<reference evidence="1 3" key="2">
    <citation type="journal article" date="2018" name="Plant J.">
        <title>The Physcomitrella patens chromosome-scale assembly reveals moss genome structure and evolution.</title>
        <authorList>
            <person name="Lang D."/>
            <person name="Ullrich K.K."/>
            <person name="Murat F."/>
            <person name="Fuchs J."/>
            <person name="Jenkins J."/>
            <person name="Haas F.B."/>
            <person name="Piednoel M."/>
            <person name="Gundlach H."/>
            <person name="Van Bel M."/>
            <person name="Meyberg R."/>
            <person name="Vives C."/>
            <person name="Morata J."/>
            <person name="Symeonidi A."/>
            <person name="Hiss M."/>
            <person name="Muchero W."/>
            <person name="Kamisugi Y."/>
            <person name="Saleh O."/>
            <person name="Blanc G."/>
            <person name="Decker E.L."/>
            <person name="van Gessel N."/>
            <person name="Grimwood J."/>
            <person name="Hayes R.D."/>
            <person name="Graham S.W."/>
            <person name="Gunter L.E."/>
            <person name="McDaniel S.F."/>
            <person name="Hoernstein S.N.W."/>
            <person name="Larsson A."/>
            <person name="Li F.W."/>
            <person name="Perroud P.F."/>
            <person name="Phillips J."/>
            <person name="Ranjan P."/>
            <person name="Rokshar D.S."/>
            <person name="Rothfels C.J."/>
            <person name="Schneider L."/>
            <person name="Shu S."/>
            <person name="Stevenson D.W."/>
            <person name="Thummler F."/>
            <person name="Tillich M."/>
            <person name="Villarreal Aguilar J.C."/>
            <person name="Widiez T."/>
            <person name="Wong G.K."/>
            <person name="Wymore A."/>
            <person name="Zhang Y."/>
            <person name="Zimmer A.D."/>
            <person name="Quatrano R.S."/>
            <person name="Mayer K.F.X."/>
            <person name="Goodstein D."/>
            <person name="Casacuberta J.M."/>
            <person name="Vandepoele K."/>
            <person name="Reski R."/>
            <person name="Cuming A.C."/>
            <person name="Tuskan G.A."/>
            <person name="Maumus F."/>
            <person name="Salse J."/>
            <person name="Schmutz J."/>
            <person name="Rensing S.A."/>
        </authorList>
    </citation>
    <scope>NUCLEOTIDE SEQUENCE [LARGE SCALE GENOMIC DNA]</scope>
    <source>
        <strain evidence="2 3">cv. Gransden 2004</strain>
    </source>
</reference>
<protein>
    <submittedName>
        <fullName evidence="1 2">Uncharacterized protein</fullName>
    </submittedName>
</protein>
<dbReference type="InParanoid" id="A0A2K1KJ50"/>
<dbReference type="AlphaFoldDB" id="A0A2K1KJ50"/>
<name>A0A2K1KJ50_PHYPA</name>
<evidence type="ECO:0000313" key="1">
    <source>
        <dbReference type="EMBL" id="PNR53799.1"/>
    </source>
</evidence>
<sequence>MSCEEHGHGCKPKLEPLLTQATSLEQITESKTESIMKIHEDYECRKIQDLLNVCGQVVDAVRLEFRREDERR</sequence>
<dbReference type="Gramene" id="Pp3c5_10059V3.1">
    <property type="protein sequence ID" value="Pp3c5_10059V3.1"/>
    <property type="gene ID" value="Pp3c5_10059"/>
</dbReference>
<dbReference type="EMBL" id="ABEU02000005">
    <property type="protein sequence ID" value="PNR53799.1"/>
    <property type="molecule type" value="Genomic_DNA"/>
</dbReference>
<gene>
    <name evidence="1" type="ORF">PHYPA_007474</name>
</gene>
<accession>A0A2K1KJ50</accession>
<organism evidence="1">
    <name type="scientific">Physcomitrium patens</name>
    <name type="common">Spreading-leaved earth moss</name>
    <name type="synonym">Physcomitrella patens</name>
    <dbReference type="NCBI Taxonomy" id="3218"/>
    <lineage>
        <taxon>Eukaryota</taxon>
        <taxon>Viridiplantae</taxon>
        <taxon>Streptophyta</taxon>
        <taxon>Embryophyta</taxon>
        <taxon>Bryophyta</taxon>
        <taxon>Bryophytina</taxon>
        <taxon>Bryopsida</taxon>
        <taxon>Funariidae</taxon>
        <taxon>Funariales</taxon>
        <taxon>Funariaceae</taxon>
        <taxon>Physcomitrium</taxon>
    </lineage>
</organism>
<dbReference type="Proteomes" id="UP000006727">
    <property type="component" value="Chromosome 5"/>
</dbReference>
<dbReference type="EnsemblPlants" id="Pp3c5_10059V3.1">
    <property type="protein sequence ID" value="Pp3c5_10059V3.1"/>
    <property type="gene ID" value="Pp3c5_10059"/>
</dbReference>
<evidence type="ECO:0000313" key="2">
    <source>
        <dbReference type="EnsemblPlants" id="Pp3c5_10059V3.1"/>
    </source>
</evidence>
<reference evidence="1 3" key="1">
    <citation type="journal article" date="2008" name="Science">
        <title>The Physcomitrella genome reveals evolutionary insights into the conquest of land by plants.</title>
        <authorList>
            <person name="Rensing S."/>
            <person name="Lang D."/>
            <person name="Zimmer A."/>
            <person name="Terry A."/>
            <person name="Salamov A."/>
            <person name="Shapiro H."/>
            <person name="Nishiyama T."/>
            <person name="Perroud P.-F."/>
            <person name="Lindquist E."/>
            <person name="Kamisugi Y."/>
            <person name="Tanahashi T."/>
            <person name="Sakakibara K."/>
            <person name="Fujita T."/>
            <person name="Oishi K."/>
            <person name="Shin-I T."/>
            <person name="Kuroki Y."/>
            <person name="Toyoda A."/>
            <person name="Suzuki Y."/>
            <person name="Hashimoto A."/>
            <person name="Yamaguchi K."/>
            <person name="Sugano A."/>
            <person name="Kohara Y."/>
            <person name="Fujiyama A."/>
            <person name="Anterola A."/>
            <person name="Aoki S."/>
            <person name="Ashton N."/>
            <person name="Barbazuk W.B."/>
            <person name="Barker E."/>
            <person name="Bennetzen J."/>
            <person name="Bezanilla M."/>
            <person name="Blankenship R."/>
            <person name="Cho S.H."/>
            <person name="Dutcher S."/>
            <person name="Estelle M."/>
            <person name="Fawcett J.A."/>
            <person name="Gundlach H."/>
            <person name="Hanada K."/>
            <person name="Heyl A."/>
            <person name="Hicks K.A."/>
            <person name="Hugh J."/>
            <person name="Lohr M."/>
            <person name="Mayer K."/>
            <person name="Melkozernov A."/>
            <person name="Murata T."/>
            <person name="Nelson D."/>
            <person name="Pils B."/>
            <person name="Prigge M."/>
            <person name="Reiss B."/>
            <person name="Renner T."/>
            <person name="Rombauts S."/>
            <person name="Rushton P."/>
            <person name="Sanderfoot A."/>
            <person name="Schween G."/>
            <person name="Shiu S.-H."/>
            <person name="Stueber K."/>
            <person name="Theodoulou F.L."/>
            <person name="Tu H."/>
            <person name="Van de Peer Y."/>
            <person name="Verrier P.J."/>
            <person name="Waters E."/>
            <person name="Wood A."/>
            <person name="Yang L."/>
            <person name="Cove D."/>
            <person name="Cuming A."/>
            <person name="Hasebe M."/>
            <person name="Lucas S."/>
            <person name="Mishler D.B."/>
            <person name="Reski R."/>
            <person name="Grigoriev I."/>
            <person name="Quatrano R.S."/>
            <person name="Boore J.L."/>
        </authorList>
    </citation>
    <scope>NUCLEOTIDE SEQUENCE [LARGE SCALE GENOMIC DNA]</scope>
    <source>
        <strain evidence="2 3">cv. Gransden 2004</strain>
    </source>
</reference>
<proteinExistence type="predicted"/>
<keyword evidence="3" id="KW-1185">Reference proteome</keyword>
<reference evidence="2" key="3">
    <citation type="submission" date="2020-12" db="UniProtKB">
        <authorList>
            <consortium name="EnsemblPlants"/>
        </authorList>
    </citation>
    <scope>IDENTIFICATION</scope>
</reference>
<evidence type="ECO:0000313" key="3">
    <source>
        <dbReference type="Proteomes" id="UP000006727"/>
    </source>
</evidence>